<accession>A0A409YJT5</accession>
<comment type="caution">
    <text evidence="2">The sequence shown here is derived from an EMBL/GenBank/DDBJ whole genome shotgun (WGS) entry which is preliminary data.</text>
</comment>
<dbReference type="InParanoid" id="A0A409YJT5"/>
<protein>
    <submittedName>
        <fullName evidence="2">Uncharacterized protein</fullName>
    </submittedName>
</protein>
<evidence type="ECO:0000256" key="1">
    <source>
        <dbReference type="SAM" id="MobiDB-lite"/>
    </source>
</evidence>
<organism evidence="2 3">
    <name type="scientific">Gymnopilus dilepis</name>
    <dbReference type="NCBI Taxonomy" id="231916"/>
    <lineage>
        <taxon>Eukaryota</taxon>
        <taxon>Fungi</taxon>
        <taxon>Dikarya</taxon>
        <taxon>Basidiomycota</taxon>
        <taxon>Agaricomycotina</taxon>
        <taxon>Agaricomycetes</taxon>
        <taxon>Agaricomycetidae</taxon>
        <taxon>Agaricales</taxon>
        <taxon>Agaricineae</taxon>
        <taxon>Hymenogastraceae</taxon>
        <taxon>Gymnopilus</taxon>
    </lineage>
</organism>
<name>A0A409YJT5_9AGAR</name>
<keyword evidence="3" id="KW-1185">Reference proteome</keyword>
<feature type="compositionally biased region" description="Basic and acidic residues" evidence="1">
    <location>
        <begin position="77"/>
        <end position="87"/>
    </location>
</feature>
<dbReference type="Proteomes" id="UP000284706">
    <property type="component" value="Unassembled WGS sequence"/>
</dbReference>
<evidence type="ECO:0000313" key="2">
    <source>
        <dbReference type="EMBL" id="PPR03272.1"/>
    </source>
</evidence>
<feature type="region of interest" description="Disordered" evidence="1">
    <location>
        <begin position="64"/>
        <end position="87"/>
    </location>
</feature>
<dbReference type="EMBL" id="NHYE01000755">
    <property type="protein sequence ID" value="PPR03272.1"/>
    <property type="molecule type" value="Genomic_DNA"/>
</dbReference>
<sequence length="87" mass="9552">MVLDSPFHPSRLHVVKEPTVLQASDSSQDSVIAPERILKPTLASSTSSRSSDGELNIFLRFGGLPRSESSASMPVPREMKDEKELSR</sequence>
<gene>
    <name evidence="2" type="ORF">CVT26_008115</name>
</gene>
<dbReference type="AlphaFoldDB" id="A0A409YJT5"/>
<evidence type="ECO:0000313" key="3">
    <source>
        <dbReference type="Proteomes" id="UP000284706"/>
    </source>
</evidence>
<reference evidence="2 3" key="1">
    <citation type="journal article" date="2018" name="Evol. Lett.">
        <title>Horizontal gene cluster transfer increased hallucinogenic mushroom diversity.</title>
        <authorList>
            <person name="Reynolds H.T."/>
            <person name="Vijayakumar V."/>
            <person name="Gluck-Thaler E."/>
            <person name="Korotkin H.B."/>
            <person name="Matheny P.B."/>
            <person name="Slot J.C."/>
        </authorList>
    </citation>
    <scope>NUCLEOTIDE SEQUENCE [LARGE SCALE GENOMIC DNA]</scope>
    <source>
        <strain evidence="2 3">SRW20</strain>
    </source>
</reference>
<proteinExistence type="predicted"/>